<dbReference type="PIRSF" id="PIRSF028777">
    <property type="entry name" value="UCP028777"/>
    <property type="match status" value="1"/>
</dbReference>
<keyword evidence="1" id="KW-1133">Transmembrane helix</keyword>
<gene>
    <name evidence="3" type="ORF">HMPREF9088_0891</name>
</gene>
<feature type="transmembrane region" description="Helical" evidence="1">
    <location>
        <begin position="7"/>
        <end position="29"/>
    </location>
</feature>
<dbReference type="InterPro" id="IPR031308">
    <property type="entry name" value="UCP028777"/>
</dbReference>
<dbReference type="Proteomes" id="UP000010296">
    <property type="component" value="Unassembled WGS sequence"/>
</dbReference>
<protein>
    <recommendedName>
        <fullName evidence="2">Inner membrane component domain-containing protein</fullName>
    </recommendedName>
</protein>
<dbReference type="InterPro" id="IPR005185">
    <property type="entry name" value="YccF"/>
</dbReference>
<accession>E6LEV1</accession>
<reference evidence="3 4" key="1">
    <citation type="submission" date="2010-12" db="EMBL/GenBank/DDBJ databases">
        <authorList>
            <person name="Muzny D."/>
            <person name="Qin X."/>
            <person name="Deng J."/>
            <person name="Jiang H."/>
            <person name="Liu Y."/>
            <person name="Qu J."/>
            <person name="Song X.-Z."/>
            <person name="Zhang L."/>
            <person name="Thornton R."/>
            <person name="Coyle M."/>
            <person name="Francisco L."/>
            <person name="Jackson L."/>
            <person name="Javaid M."/>
            <person name="Korchina V."/>
            <person name="Kovar C."/>
            <person name="Mata R."/>
            <person name="Mathew T."/>
            <person name="Ngo R."/>
            <person name="Nguyen L."/>
            <person name="Nguyen N."/>
            <person name="Okwuonu G."/>
            <person name="Ongeri F."/>
            <person name="Pham C."/>
            <person name="Simmons D."/>
            <person name="Wilczek-Boney K."/>
            <person name="Hale W."/>
            <person name="Jakkamsetti A."/>
            <person name="Pham P."/>
            <person name="Ruth R."/>
            <person name="San Lucas F."/>
            <person name="Warren J."/>
            <person name="Zhang J."/>
            <person name="Zhao Z."/>
            <person name="Zhou C."/>
            <person name="Zhu D."/>
            <person name="Lee S."/>
            <person name="Bess C."/>
            <person name="Blankenburg K."/>
            <person name="Forbes L."/>
            <person name="Fu Q."/>
            <person name="Gubbala S."/>
            <person name="Hirani K."/>
            <person name="Jayaseelan J.C."/>
            <person name="Lara F."/>
            <person name="Munidasa M."/>
            <person name="Palculict T."/>
            <person name="Patil S."/>
            <person name="Pu L.-L."/>
            <person name="Saada N."/>
            <person name="Tang L."/>
            <person name="Weissenberger G."/>
            <person name="Zhu Y."/>
            <person name="Hemphill L."/>
            <person name="Shang Y."/>
            <person name="Youmans B."/>
            <person name="Ayvaz T."/>
            <person name="Ross M."/>
            <person name="Santibanez J."/>
            <person name="Aqrawi P."/>
            <person name="Gross S."/>
            <person name="Joshi V."/>
            <person name="Fowler G."/>
            <person name="Nazareth L."/>
            <person name="Reid J."/>
            <person name="Worley K."/>
            <person name="Petrosino J."/>
            <person name="Highlander S."/>
            <person name="Gibbs R."/>
        </authorList>
    </citation>
    <scope>NUCLEOTIDE SEQUENCE [LARGE SCALE GENOMIC DNA]</scope>
    <source>
        <strain evidence="4">DSM 15952 / CCUG 50447 / LMG 22039 / TP 1.5</strain>
    </source>
</reference>
<feature type="domain" description="Inner membrane component" evidence="2">
    <location>
        <begin position="14"/>
        <end position="64"/>
    </location>
</feature>
<keyword evidence="1" id="KW-0472">Membrane</keyword>
<evidence type="ECO:0000259" key="2">
    <source>
        <dbReference type="Pfam" id="PF03733"/>
    </source>
</evidence>
<sequence>MKQSEKVGIVMSCIGNVIWFIFGGLFGWIGWMVAGILWSITIIGLPIGLQCFKIATMSLAPFGKEVVYEHTNTSFLLNILWIILSGFWLAVGHLISAVILCITIIGIPFAGQSLKLAQVSFMPFGARIERVR</sequence>
<name>E6LEV1_ENTI1</name>
<feature type="transmembrane region" description="Helical" evidence="1">
    <location>
        <begin position="75"/>
        <end position="107"/>
    </location>
</feature>
<evidence type="ECO:0000313" key="3">
    <source>
        <dbReference type="EMBL" id="EFU74302.1"/>
    </source>
</evidence>
<dbReference type="eggNOG" id="COG3304">
    <property type="taxonomic scope" value="Bacteria"/>
</dbReference>
<dbReference type="PANTHER" id="PTHR42903:SF1">
    <property type="entry name" value="INNER MEMBRANE PROTEIN YCCF"/>
    <property type="match status" value="1"/>
</dbReference>
<dbReference type="GO" id="GO:0005886">
    <property type="term" value="C:plasma membrane"/>
    <property type="evidence" value="ECO:0007669"/>
    <property type="project" value="TreeGrafter"/>
</dbReference>
<dbReference type="STRING" id="888064.HMPREF9088_0891"/>
<comment type="caution">
    <text evidence="3">The sequence shown here is derived from an EMBL/GenBank/DDBJ whole genome shotgun (WGS) entry which is preliminary data.</text>
</comment>
<proteinExistence type="predicted"/>
<keyword evidence="1" id="KW-0812">Transmembrane</keyword>
<dbReference type="Pfam" id="PF03733">
    <property type="entry name" value="YccF"/>
    <property type="match status" value="2"/>
</dbReference>
<organism evidence="3 4">
    <name type="scientific">Enterococcus italicus (strain DSM 15952 / CCUG 50447 / LMG 22039 / TP 1.5)</name>
    <dbReference type="NCBI Taxonomy" id="888064"/>
    <lineage>
        <taxon>Bacteria</taxon>
        <taxon>Bacillati</taxon>
        <taxon>Bacillota</taxon>
        <taxon>Bacilli</taxon>
        <taxon>Lactobacillales</taxon>
        <taxon>Enterococcaceae</taxon>
        <taxon>Enterococcus</taxon>
    </lineage>
</organism>
<dbReference type="HOGENOM" id="CLU_120384_1_0_9"/>
<keyword evidence="4" id="KW-1185">Reference proteome</keyword>
<dbReference type="PATRIC" id="fig|888064.11.peg.1421"/>
<dbReference type="NCBIfam" id="NF008740">
    <property type="entry name" value="PRK11770.1-2"/>
    <property type="match status" value="1"/>
</dbReference>
<feature type="domain" description="Inner membrane component" evidence="2">
    <location>
        <begin position="76"/>
        <end position="125"/>
    </location>
</feature>
<dbReference type="InterPro" id="IPR052937">
    <property type="entry name" value="Inner_membrane_protein"/>
</dbReference>
<dbReference type="PANTHER" id="PTHR42903">
    <property type="entry name" value="INNER MEMBRANE PROTEIN YCCF"/>
    <property type="match status" value="1"/>
</dbReference>
<dbReference type="AlphaFoldDB" id="E6LEV1"/>
<evidence type="ECO:0000313" key="4">
    <source>
        <dbReference type="Proteomes" id="UP000010296"/>
    </source>
</evidence>
<feature type="transmembrane region" description="Helical" evidence="1">
    <location>
        <begin position="35"/>
        <end position="55"/>
    </location>
</feature>
<evidence type="ECO:0000256" key="1">
    <source>
        <dbReference type="SAM" id="Phobius"/>
    </source>
</evidence>
<dbReference type="EMBL" id="AEPV01000033">
    <property type="protein sequence ID" value="EFU74302.1"/>
    <property type="molecule type" value="Genomic_DNA"/>
</dbReference>